<dbReference type="Proteomes" id="UP001594351">
    <property type="component" value="Unassembled WGS sequence"/>
</dbReference>
<proteinExistence type="predicted"/>
<organism evidence="2 3">
    <name type="scientific">candidate division CSSED10-310 bacterium</name>
    <dbReference type="NCBI Taxonomy" id="2855610"/>
    <lineage>
        <taxon>Bacteria</taxon>
        <taxon>Bacteria division CSSED10-310</taxon>
    </lineage>
</organism>
<dbReference type="PANTHER" id="PTHR33375:SF1">
    <property type="entry name" value="CHROMOSOME-PARTITIONING PROTEIN PARB-RELATED"/>
    <property type="match status" value="1"/>
</dbReference>
<reference evidence="2 3" key="1">
    <citation type="submission" date="2024-09" db="EMBL/GenBank/DDBJ databases">
        <title>Laminarin stimulates single cell rates of sulfate reduction while oxygen inhibits transcriptomic activity in coastal marine sediment.</title>
        <authorList>
            <person name="Lindsay M."/>
            <person name="Orcutt B."/>
            <person name="Emerson D."/>
            <person name="Stepanauskas R."/>
            <person name="D'Angelo T."/>
        </authorList>
    </citation>
    <scope>NUCLEOTIDE SEQUENCE [LARGE SCALE GENOMIC DNA]</scope>
    <source>
        <strain evidence="2">SAG AM-311-K15</strain>
    </source>
</reference>
<gene>
    <name evidence="2" type="ORF">ACFL27_01720</name>
</gene>
<name>A0ABV6YS04_UNCC1</name>
<accession>A0ABV6YS04</accession>
<evidence type="ECO:0000313" key="3">
    <source>
        <dbReference type="Proteomes" id="UP001594351"/>
    </source>
</evidence>
<sequence length="349" mass="40101">MKKQALSKKETSLSLSVREAITIPWGKPETISLESIHFPEKERNLNLYLLFARTDIRKIKQSINKIGLTTPVYLARSEAGYSVVSGFKRLAALKASRWKAVDAYTVSHGAVHARQLFLFRLFENIGHRVLNEFEKALIINTLIDFGFHLGTIGEELSPLINVPPRTEYLHNLHQITTLSIEALRLLASGGITTQQAMELARFKRKDRKLGLTLLKYTKWNNKEFSEIVTLLGDIAARDGAQYREIIQNTGIEDVLRDEKQNKREKGKNIQRILKQKRYPILQKHEQMFLKKVKSLRLPPSISLQAPAHFEGTFLRLLITCKTYQQLLDSVEKLEEIKGKSSLKELFTYF</sequence>
<dbReference type="SMART" id="SM00470">
    <property type="entry name" value="ParB"/>
    <property type="match status" value="1"/>
</dbReference>
<feature type="domain" description="ParB-like N-terminal" evidence="1">
    <location>
        <begin position="29"/>
        <end position="125"/>
    </location>
</feature>
<dbReference type="InterPro" id="IPR050336">
    <property type="entry name" value="Chromosome_partition/occlusion"/>
</dbReference>
<dbReference type="InterPro" id="IPR036086">
    <property type="entry name" value="ParB/Sulfiredoxin_sf"/>
</dbReference>
<dbReference type="SUPFAM" id="SSF109709">
    <property type="entry name" value="KorB DNA-binding domain-like"/>
    <property type="match status" value="1"/>
</dbReference>
<protein>
    <submittedName>
        <fullName evidence="2">ParB/RepB/Spo0J family partition protein</fullName>
    </submittedName>
</protein>
<dbReference type="PANTHER" id="PTHR33375">
    <property type="entry name" value="CHROMOSOME-PARTITIONING PROTEIN PARB-RELATED"/>
    <property type="match status" value="1"/>
</dbReference>
<dbReference type="SUPFAM" id="SSF110849">
    <property type="entry name" value="ParB/Sulfiredoxin"/>
    <property type="match status" value="1"/>
</dbReference>
<keyword evidence="3" id="KW-1185">Reference proteome</keyword>
<evidence type="ECO:0000259" key="1">
    <source>
        <dbReference type="SMART" id="SM00470"/>
    </source>
</evidence>
<evidence type="ECO:0000313" key="2">
    <source>
        <dbReference type="EMBL" id="MFC1848901.1"/>
    </source>
</evidence>
<dbReference type="Gene3D" id="3.90.1530.30">
    <property type="match status" value="1"/>
</dbReference>
<dbReference type="InterPro" id="IPR003115">
    <property type="entry name" value="ParB_N"/>
</dbReference>
<dbReference type="Gene3D" id="1.10.10.2830">
    <property type="match status" value="1"/>
</dbReference>
<comment type="caution">
    <text evidence="2">The sequence shown here is derived from an EMBL/GenBank/DDBJ whole genome shotgun (WGS) entry which is preliminary data.</text>
</comment>
<dbReference type="EMBL" id="JBHPBY010000011">
    <property type="protein sequence ID" value="MFC1848901.1"/>
    <property type="molecule type" value="Genomic_DNA"/>
</dbReference>